<feature type="transmembrane region" description="Helical" evidence="6">
    <location>
        <begin position="377"/>
        <end position="408"/>
    </location>
</feature>
<dbReference type="RefSeq" id="WP_120352923.1">
    <property type="nucleotide sequence ID" value="NZ_RAQO01000001.1"/>
</dbReference>
<dbReference type="CDD" id="cd01115">
    <property type="entry name" value="SLC13_permease"/>
    <property type="match status" value="1"/>
</dbReference>
<evidence type="ECO:0000313" key="8">
    <source>
        <dbReference type="Proteomes" id="UP000286482"/>
    </source>
</evidence>
<dbReference type="Proteomes" id="UP000286482">
    <property type="component" value="Unassembled WGS sequence"/>
</dbReference>
<evidence type="ECO:0000256" key="5">
    <source>
        <dbReference type="ARBA" id="ARBA00023136"/>
    </source>
</evidence>
<feature type="transmembrane region" description="Helical" evidence="6">
    <location>
        <begin position="340"/>
        <end position="357"/>
    </location>
</feature>
<sequence>MPEITHPKYDNQHTTKIVGLVLGPLVLLLTLIAPAPFEGLSPAAWRTMGLATLMAIWWVTEAVPIPVTSFLPMVLSPLLGLASIKSATASFAHPLIFLFMGGFILSLAMERWNLHKRIALATMIAVGDKPAQQVGGFMLVTAFLSMWMSNTATAVMMLPIGLSIIGMMSKGEEQSDFSAAMLLGIAYSASIGGLATLIGTPPNALLAAYLADSYDIHLGFGQWMLVGLPLSVIMLSITWVWLTKINYKLPSQSQGHSKDILQQQLSGLGQMSFAEKAVAVVFVCAALGWIFRPLIASVSGLAISDTGIAMLAAVSLFLIPVDWRNQVMVMDWDTAKKLPWGVLMLFGGGLSLAAQIKSSGLADFIGASLGNTAYLPLLAVIAIVTTAIIFLTEVTSNTATAAGFLPLLGPIALSMGDSPLLLVVPAALAASCAFMMPVATPPNSIVFASGQLHISQMVKAGFALNLVGIVVITLLSYWLVAAILI</sequence>
<keyword evidence="3 6" id="KW-0812">Transmembrane</keyword>
<feature type="transmembrane region" description="Helical" evidence="6">
    <location>
        <begin position="301"/>
        <end position="319"/>
    </location>
</feature>
<evidence type="ECO:0000256" key="3">
    <source>
        <dbReference type="ARBA" id="ARBA00022692"/>
    </source>
</evidence>
<feature type="transmembrane region" description="Helical" evidence="6">
    <location>
        <begin position="277"/>
        <end position="295"/>
    </location>
</feature>
<gene>
    <name evidence="7" type="ORF">DBZ36_00280</name>
</gene>
<feature type="transmembrane region" description="Helical" evidence="6">
    <location>
        <begin position="91"/>
        <end position="109"/>
    </location>
</feature>
<keyword evidence="2" id="KW-0813">Transport</keyword>
<evidence type="ECO:0000313" key="7">
    <source>
        <dbReference type="EMBL" id="RKF22120.1"/>
    </source>
</evidence>
<keyword evidence="4 6" id="KW-1133">Transmembrane helix</keyword>
<dbReference type="NCBIfam" id="TIGR00785">
    <property type="entry name" value="dass"/>
    <property type="match status" value="1"/>
</dbReference>
<evidence type="ECO:0000256" key="6">
    <source>
        <dbReference type="SAM" id="Phobius"/>
    </source>
</evidence>
<comment type="caution">
    <text evidence="7">The sequence shown here is derived from an EMBL/GenBank/DDBJ whole genome shotgun (WGS) entry which is preliminary data.</text>
</comment>
<dbReference type="GO" id="GO:0015141">
    <property type="term" value="F:succinate transmembrane transporter activity"/>
    <property type="evidence" value="ECO:0007669"/>
    <property type="project" value="UniProtKB-ARBA"/>
</dbReference>
<dbReference type="AlphaFoldDB" id="A0A420EN58"/>
<feature type="transmembrane region" description="Helical" evidence="6">
    <location>
        <begin position="137"/>
        <end position="165"/>
    </location>
</feature>
<dbReference type="GO" id="GO:0005886">
    <property type="term" value="C:plasma membrane"/>
    <property type="evidence" value="ECO:0007669"/>
    <property type="project" value="TreeGrafter"/>
</dbReference>
<reference evidence="7 8" key="1">
    <citation type="submission" date="2018-09" db="EMBL/GenBank/DDBJ databases">
        <authorList>
            <person name="Wang Z."/>
        </authorList>
    </citation>
    <scope>NUCLEOTIDE SEQUENCE [LARGE SCALE GENOMIC DNA]</scope>
    <source>
        <strain evidence="7 8">ALS 81</strain>
    </source>
</reference>
<dbReference type="PROSITE" id="PS01271">
    <property type="entry name" value="NA_SULFATE"/>
    <property type="match status" value="1"/>
</dbReference>
<dbReference type="OrthoDB" id="9766267at2"/>
<evidence type="ECO:0000256" key="1">
    <source>
        <dbReference type="ARBA" id="ARBA00004141"/>
    </source>
</evidence>
<name>A0A420EN58_9ALTE</name>
<dbReference type="Pfam" id="PF00939">
    <property type="entry name" value="Na_sulph_symp"/>
    <property type="match status" value="1"/>
</dbReference>
<protein>
    <submittedName>
        <fullName evidence="7">DASS family sodium-coupled anion symporter</fullName>
    </submittedName>
</protein>
<feature type="transmembrane region" description="Helical" evidence="6">
    <location>
        <begin position="420"/>
        <end position="440"/>
    </location>
</feature>
<proteinExistence type="predicted"/>
<keyword evidence="5 6" id="KW-0472">Membrane</keyword>
<dbReference type="PANTHER" id="PTHR10283">
    <property type="entry name" value="SOLUTE CARRIER FAMILY 13 MEMBER"/>
    <property type="match status" value="1"/>
</dbReference>
<evidence type="ECO:0000256" key="2">
    <source>
        <dbReference type="ARBA" id="ARBA00022448"/>
    </source>
</evidence>
<dbReference type="EMBL" id="RAQO01000001">
    <property type="protein sequence ID" value="RKF22120.1"/>
    <property type="molecule type" value="Genomic_DNA"/>
</dbReference>
<organism evidence="7 8">
    <name type="scientific">Alginatibacterium sediminis</name>
    <dbReference type="NCBI Taxonomy" id="2164068"/>
    <lineage>
        <taxon>Bacteria</taxon>
        <taxon>Pseudomonadati</taxon>
        <taxon>Pseudomonadota</taxon>
        <taxon>Gammaproteobacteria</taxon>
        <taxon>Alteromonadales</taxon>
        <taxon>Alteromonadaceae</taxon>
        <taxon>Alginatibacterium</taxon>
    </lineage>
</organism>
<keyword evidence="8" id="KW-1185">Reference proteome</keyword>
<dbReference type="PANTHER" id="PTHR10283:SF82">
    <property type="entry name" value="SOLUTE CARRIER FAMILY 13 MEMBER 2"/>
    <property type="match status" value="1"/>
</dbReference>
<feature type="transmembrane region" description="Helical" evidence="6">
    <location>
        <begin position="17"/>
        <end position="35"/>
    </location>
</feature>
<dbReference type="InterPro" id="IPR001898">
    <property type="entry name" value="SLC13A/DASS"/>
</dbReference>
<feature type="transmembrane region" description="Helical" evidence="6">
    <location>
        <begin position="177"/>
        <end position="200"/>
    </location>
</feature>
<feature type="transmembrane region" description="Helical" evidence="6">
    <location>
        <begin position="460"/>
        <end position="484"/>
    </location>
</feature>
<accession>A0A420EN58</accession>
<feature type="transmembrane region" description="Helical" evidence="6">
    <location>
        <begin position="55"/>
        <end position="79"/>
    </location>
</feature>
<evidence type="ECO:0000256" key="4">
    <source>
        <dbReference type="ARBA" id="ARBA00022989"/>
    </source>
</evidence>
<comment type="subcellular location">
    <subcellularLocation>
        <location evidence="1">Membrane</location>
        <topology evidence="1">Multi-pass membrane protein</topology>
    </subcellularLocation>
</comment>
<feature type="transmembrane region" description="Helical" evidence="6">
    <location>
        <begin position="220"/>
        <end position="242"/>
    </location>
</feature>
<dbReference type="InterPro" id="IPR031312">
    <property type="entry name" value="Na/sul_symport_CS"/>
</dbReference>